<evidence type="ECO:0000259" key="2">
    <source>
        <dbReference type="PROSITE" id="PS50943"/>
    </source>
</evidence>
<protein>
    <submittedName>
        <fullName evidence="3">Transcriptional regulator</fullName>
    </submittedName>
</protein>
<reference evidence="3 4" key="1">
    <citation type="submission" date="2016-08" db="EMBL/GenBank/DDBJ databases">
        <title>Draft genome sequence of Candidatus Piscirickettsia litoralis, from seawater.</title>
        <authorList>
            <person name="Wan X."/>
            <person name="Lee A.J."/>
            <person name="Hou S."/>
            <person name="Donachie S.P."/>
        </authorList>
    </citation>
    <scope>NUCLEOTIDE SEQUENCE [LARGE SCALE GENOMIC DNA]</scope>
    <source>
        <strain evidence="3 4">Y2</strain>
    </source>
</reference>
<evidence type="ECO:0000256" key="1">
    <source>
        <dbReference type="SAM" id="MobiDB-lite"/>
    </source>
</evidence>
<dbReference type="Proteomes" id="UP000094329">
    <property type="component" value="Unassembled WGS sequence"/>
</dbReference>
<evidence type="ECO:0000313" key="4">
    <source>
        <dbReference type="Proteomes" id="UP000094329"/>
    </source>
</evidence>
<dbReference type="RefSeq" id="WP_069313629.1">
    <property type="nucleotide sequence ID" value="NZ_MDTU01000001.1"/>
</dbReference>
<name>A0ABX3A5W2_9GAMM</name>
<dbReference type="EMBL" id="MDTU01000001">
    <property type="protein sequence ID" value="ODN43833.1"/>
    <property type="molecule type" value="Genomic_DNA"/>
</dbReference>
<evidence type="ECO:0000313" key="3">
    <source>
        <dbReference type="EMBL" id="ODN43833.1"/>
    </source>
</evidence>
<comment type="caution">
    <text evidence="3">The sequence shown here is derived from an EMBL/GenBank/DDBJ whole genome shotgun (WGS) entry which is preliminary data.</text>
</comment>
<dbReference type="PROSITE" id="PS50943">
    <property type="entry name" value="HTH_CROC1"/>
    <property type="match status" value="1"/>
</dbReference>
<gene>
    <name evidence="3" type="ORF">BGC07_14200</name>
</gene>
<organism evidence="3 4">
    <name type="scientific">Piscirickettsia litoralis</name>
    <dbReference type="NCBI Taxonomy" id="1891921"/>
    <lineage>
        <taxon>Bacteria</taxon>
        <taxon>Pseudomonadati</taxon>
        <taxon>Pseudomonadota</taxon>
        <taxon>Gammaproteobacteria</taxon>
        <taxon>Thiotrichales</taxon>
        <taxon>Piscirickettsiaceae</taxon>
        <taxon>Piscirickettsia</taxon>
    </lineage>
</organism>
<dbReference type="SMART" id="SM00530">
    <property type="entry name" value="HTH_XRE"/>
    <property type="match status" value="1"/>
</dbReference>
<accession>A0ABX3A5W2</accession>
<dbReference type="PANTHER" id="PTHR37301:SF1">
    <property type="entry name" value="DNA-BINDING PROTEIN"/>
    <property type="match status" value="1"/>
</dbReference>
<dbReference type="InterPro" id="IPR001387">
    <property type="entry name" value="Cro/C1-type_HTH"/>
</dbReference>
<proteinExistence type="predicted"/>
<dbReference type="Gene3D" id="1.10.260.40">
    <property type="entry name" value="lambda repressor-like DNA-binding domains"/>
    <property type="match status" value="1"/>
</dbReference>
<keyword evidence="4" id="KW-1185">Reference proteome</keyword>
<feature type="domain" description="HTH cro/C1-type" evidence="2">
    <location>
        <begin position="13"/>
        <end position="62"/>
    </location>
</feature>
<dbReference type="Pfam" id="PF13443">
    <property type="entry name" value="HTH_26"/>
    <property type="match status" value="1"/>
</dbReference>
<dbReference type="SUPFAM" id="SSF47413">
    <property type="entry name" value="lambda repressor-like DNA-binding domains"/>
    <property type="match status" value="1"/>
</dbReference>
<sequence>MAIIINIDVQLAKRKVKASELANHIGITAQNLSILKNGKAKAIRISTLEAICEYLECQPGDILEYRPEPEETNTKPNNRTDKETSTA</sequence>
<feature type="region of interest" description="Disordered" evidence="1">
    <location>
        <begin position="64"/>
        <end position="87"/>
    </location>
</feature>
<dbReference type="InterPro" id="IPR010982">
    <property type="entry name" value="Lambda_DNA-bd_dom_sf"/>
</dbReference>
<dbReference type="PANTHER" id="PTHR37301">
    <property type="entry name" value="DNA-BINDING PROTEIN-RELATED"/>
    <property type="match status" value="1"/>
</dbReference>
<dbReference type="CDD" id="cd00093">
    <property type="entry name" value="HTH_XRE"/>
    <property type="match status" value="1"/>
</dbReference>